<accession>A0A4T0NEI4</accession>
<feature type="domain" description="Threonine/serine exporter-like N-terminal" evidence="4">
    <location>
        <begin position="376"/>
        <end position="609"/>
    </location>
</feature>
<feature type="transmembrane region" description="Helical" evidence="3">
    <location>
        <begin position="738"/>
        <end position="755"/>
    </location>
</feature>
<feature type="transmembrane region" description="Helical" evidence="3">
    <location>
        <begin position="529"/>
        <end position="547"/>
    </location>
</feature>
<dbReference type="EMBL" id="SPRO01000031">
    <property type="protein sequence ID" value="TIC29092.1"/>
    <property type="molecule type" value="Genomic_DNA"/>
</dbReference>
<feature type="transmembrane region" description="Helical" evidence="3">
    <location>
        <begin position="807"/>
        <end position="828"/>
    </location>
</feature>
<dbReference type="EMBL" id="SPRW01000017">
    <property type="protein sequence ID" value="TIC66259.1"/>
    <property type="molecule type" value="Genomic_DNA"/>
</dbReference>
<keyword evidence="3" id="KW-0472">Membrane</keyword>
<dbReference type="Proteomes" id="UP000307169">
    <property type="component" value="Unassembled WGS sequence"/>
</dbReference>
<proteinExistence type="inferred from homology"/>
<dbReference type="Proteomes" id="UP000310708">
    <property type="component" value="Unassembled WGS sequence"/>
</dbReference>
<dbReference type="Proteomes" id="UP000305647">
    <property type="component" value="Unassembled WGS sequence"/>
</dbReference>
<dbReference type="InterPro" id="IPR010619">
    <property type="entry name" value="ThrE-like_N"/>
</dbReference>
<feature type="transmembrane region" description="Helical" evidence="3">
    <location>
        <begin position="591"/>
        <end position="614"/>
    </location>
</feature>
<dbReference type="PANTHER" id="PTHR31082:SF4">
    <property type="entry name" value="PHEROMONE-REGULATED MEMBRANE PROTEIN 10"/>
    <property type="match status" value="1"/>
</dbReference>
<dbReference type="Proteomes" id="UP000305362">
    <property type="component" value="Unassembled WGS sequence"/>
</dbReference>
<dbReference type="Proteomes" id="UP000309601">
    <property type="component" value="Unassembled WGS sequence"/>
</dbReference>
<evidence type="ECO:0000313" key="7">
    <source>
        <dbReference type="EMBL" id="TIC64212.1"/>
    </source>
</evidence>
<dbReference type="OrthoDB" id="413008at2759"/>
<evidence type="ECO:0000313" key="8">
    <source>
        <dbReference type="EMBL" id="TIC66259.1"/>
    </source>
</evidence>
<feature type="compositionally biased region" description="Polar residues" evidence="2">
    <location>
        <begin position="210"/>
        <end position="221"/>
    </location>
</feature>
<feature type="transmembrane region" description="Helical" evidence="3">
    <location>
        <begin position="559"/>
        <end position="579"/>
    </location>
</feature>
<dbReference type="InterPro" id="IPR051361">
    <property type="entry name" value="ThrE/Ser_Exporter"/>
</dbReference>
<feature type="transmembrane region" description="Helical" evidence="3">
    <location>
        <begin position="762"/>
        <end position="787"/>
    </location>
</feature>
<evidence type="ECO:0000313" key="14">
    <source>
        <dbReference type="Proteomes" id="UP000310708"/>
    </source>
</evidence>
<protein>
    <submittedName>
        <fullName evidence="5">DUF1212-domain-containing protein</fullName>
    </submittedName>
</protein>
<feature type="region of interest" description="Disordered" evidence="2">
    <location>
        <begin position="76"/>
        <end position="121"/>
    </location>
</feature>
<gene>
    <name evidence="7" type="ORF">E3Q01_02862</name>
    <name evidence="8" type="ORF">E3Q02_01912</name>
    <name evidence="9" type="ORF">E3Q03_01883</name>
    <name evidence="6" type="ORF">E3Q10_02779</name>
    <name evidence="5" type="ORF">E3Q17_02696</name>
</gene>
<dbReference type="EMBL" id="SPRH01000032">
    <property type="protein sequence ID" value="TIB99128.1"/>
    <property type="molecule type" value="Genomic_DNA"/>
</dbReference>
<dbReference type="AlphaFoldDB" id="A0A4T0NEI4"/>
<dbReference type="GO" id="GO:0022857">
    <property type="term" value="F:transmembrane transporter activity"/>
    <property type="evidence" value="ECO:0007669"/>
    <property type="project" value="InterPro"/>
</dbReference>
<feature type="transmembrane region" description="Helical" evidence="3">
    <location>
        <begin position="503"/>
        <end position="522"/>
    </location>
</feature>
<reference evidence="10 11" key="1">
    <citation type="submission" date="2019-03" db="EMBL/GenBank/DDBJ databases">
        <title>Sequencing 25 genomes of Wallemia mellicola.</title>
        <authorList>
            <person name="Gostincar C."/>
        </authorList>
    </citation>
    <scope>NUCLEOTIDE SEQUENCE [LARGE SCALE GENOMIC DNA]</scope>
    <source>
        <strain evidence="5 12">EXF-1262</strain>
        <strain evidence="8 13">EXF-1274</strain>
        <strain evidence="9 10">EXF-1277</strain>
        <strain evidence="7 14">EXF-757</strain>
        <strain evidence="6 11">EXF-8738</strain>
    </source>
</reference>
<keyword evidence="3" id="KW-1133">Transmembrane helix</keyword>
<feature type="region of interest" description="Disordered" evidence="2">
    <location>
        <begin position="1"/>
        <end position="59"/>
    </location>
</feature>
<feature type="compositionally biased region" description="Polar residues" evidence="2">
    <location>
        <begin position="43"/>
        <end position="56"/>
    </location>
</feature>
<feature type="transmembrane region" description="Helical" evidence="3">
    <location>
        <begin position="685"/>
        <end position="701"/>
    </location>
</feature>
<evidence type="ECO:0000313" key="6">
    <source>
        <dbReference type="EMBL" id="TIC29092.1"/>
    </source>
</evidence>
<evidence type="ECO:0000313" key="5">
    <source>
        <dbReference type="EMBL" id="TIB99128.1"/>
    </source>
</evidence>
<organism evidence="5 12">
    <name type="scientific">Wallemia mellicola</name>
    <dbReference type="NCBI Taxonomy" id="1708541"/>
    <lineage>
        <taxon>Eukaryota</taxon>
        <taxon>Fungi</taxon>
        <taxon>Dikarya</taxon>
        <taxon>Basidiomycota</taxon>
        <taxon>Wallemiomycotina</taxon>
        <taxon>Wallemiomycetes</taxon>
        <taxon>Wallemiales</taxon>
        <taxon>Wallemiaceae</taxon>
        <taxon>Wallemia</taxon>
    </lineage>
</organism>
<sequence>MKDKKQFYSLNDEDASPRPKSKGKQRMRGKQNEPCDDVDDNTLVGTSTSANRNSPLRQVGSEDSILQLKAHAEEVVSHHAQRLSETTLSNTSSTTSSGENIHQANHGIVDNRIDSDYSTTDEEDAALPLPVTARPKTSILGNLLDLYAQKLVGPAQSTPPSVQSKSPPIAPAIPEAARIPLSPLNRQNNQSGDTQRGSLTSPTSIPPARSRSNSLPDNNVTYPPKPSLAWQKRRRSQGLRINYSNLFTGARGPLTPVDEDTPHKSRSRSSSVDSNTSFTSVNQMLKSFPNHSNFHRVIDFDDNNENTEELIALDQFAFKKGLSPRPSVESRRDSITNPLLNEEPSETLNGDELPKTTNNFEVDCIHNISYSLERHDFLLRLGRALMTYGAPTHRIESQLIATANYLDIMKHIHLYNVNWFNAVPGENFYIRSSGGLDLSRLSKTHKVYMNVVSGKMDAMEGSLRLREIVKSPDQYNAWQMVLIGASASAAVAPMAFSASLLDIPIVFILGAMLTFVKVSGVVKRESFGFILEISCACLIAMAARALYKTNYFCFQSVAASAIVLILPGWIIACGALELASRNIVSGSIRVVYALCYSMFLGFAISIGSDFISVLGPEADGDQNDQLDTVTLSGTFLPNSSLGDISNPMHEGSFTFTNTSAPAHKGNVVCIRHPDNPFYLKAMPKIYLLICAPAFATLLSMYNRADWRSKEMWIGVLISCSGYASNVATTMFTPDRSDIISSVSSFTVGFLGNAYSKMFKKSAFPVTVTGILLSVPSGISAAGGIAMSNPSPDNETSFSRGLVIGLRMFQTAVGIVVGLFLSTIFVYNIGARRGFLFSF</sequence>
<dbReference type="EMBL" id="SPRV01000016">
    <property type="protein sequence ID" value="TIC67604.1"/>
    <property type="molecule type" value="Genomic_DNA"/>
</dbReference>
<evidence type="ECO:0000313" key="12">
    <source>
        <dbReference type="Proteomes" id="UP000307169"/>
    </source>
</evidence>
<feature type="compositionally biased region" description="Low complexity" evidence="2">
    <location>
        <begin position="83"/>
        <end position="100"/>
    </location>
</feature>
<evidence type="ECO:0000313" key="11">
    <source>
        <dbReference type="Proteomes" id="UP000305647"/>
    </source>
</evidence>
<evidence type="ECO:0000313" key="10">
    <source>
        <dbReference type="Proteomes" id="UP000305362"/>
    </source>
</evidence>
<dbReference type="PANTHER" id="PTHR31082">
    <property type="entry name" value="PHEROMONE-REGULATED MEMBRANE PROTEIN 10"/>
    <property type="match status" value="1"/>
</dbReference>
<evidence type="ECO:0000256" key="3">
    <source>
        <dbReference type="SAM" id="Phobius"/>
    </source>
</evidence>
<evidence type="ECO:0000256" key="1">
    <source>
        <dbReference type="ARBA" id="ARBA00034125"/>
    </source>
</evidence>
<dbReference type="EMBL" id="SPRX01000036">
    <property type="protein sequence ID" value="TIC64212.1"/>
    <property type="molecule type" value="Genomic_DNA"/>
</dbReference>
<feature type="transmembrane region" description="Helical" evidence="3">
    <location>
        <begin position="713"/>
        <end position="732"/>
    </location>
</feature>
<evidence type="ECO:0000313" key="13">
    <source>
        <dbReference type="Proteomes" id="UP000309601"/>
    </source>
</evidence>
<dbReference type="Pfam" id="PF06738">
    <property type="entry name" value="ThrE"/>
    <property type="match status" value="1"/>
</dbReference>
<comment type="similarity">
    <text evidence="1">Belongs to the ThrE exporter (TC 2.A.79) family.</text>
</comment>
<feature type="region of interest" description="Disordered" evidence="2">
    <location>
        <begin position="179"/>
        <end position="277"/>
    </location>
</feature>
<feature type="compositionally biased region" description="Low complexity" evidence="2">
    <location>
        <begin position="268"/>
        <end position="277"/>
    </location>
</feature>
<comment type="caution">
    <text evidence="5">The sequence shown here is derived from an EMBL/GenBank/DDBJ whole genome shotgun (WGS) entry which is preliminary data.</text>
</comment>
<name>A0A4T0NEI4_9BASI</name>
<feature type="compositionally biased region" description="Polar residues" evidence="2">
    <location>
        <begin position="184"/>
        <end position="203"/>
    </location>
</feature>
<keyword evidence="3" id="KW-0812">Transmembrane</keyword>
<feature type="compositionally biased region" description="Basic residues" evidence="2">
    <location>
        <begin position="19"/>
        <end position="29"/>
    </location>
</feature>
<evidence type="ECO:0000256" key="2">
    <source>
        <dbReference type="SAM" id="MobiDB-lite"/>
    </source>
</evidence>
<evidence type="ECO:0000259" key="4">
    <source>
        <dbReference type="Pfam" id="PF06738"/>
    </source>
</evidence>
<evidence type="ECO:0000313" key="9">
    <source>
        <dbReference type="EMBL" id="TIC67604.1"/>
    </source>
</evidence>